<dbReference type="AlphaFoldDB" id="A0AAJ0GHA4"/>
<evidence type="ECO:0000256" key="1">
    <source>
        <dbReference type="SAM" id="SignalP"/>
    </source>
</evidence>
<dbReference type="Pfam" id="PF05960">
    <property type="entry name" value="DUF885"/>
    <property type="match status" value="1"/>
</dbReference>
<protein>
    <recommendedName>
        <fullName evidence="4">X-Pro dipeptidyl-peptidase</fullName>
    </recommendedName>
</protein>
<feature type="chain" id="PRO_5042513703" description="X-Pro dipeptidyl-peptidase" evidence="1">
    <location>
        <begin position="19"/>
        <end position="621"/>
    </location>
</feature>
<reference evidence="2" key="1">
    <citation type="submission" date="2023-04" db="EMBL/GenBank/DDBJ databases">
        <title>Black Yeasts Isolated from many extreme environments.</title>
        <authorList>
            <person name="Coleine C."/>
            <person name="Stajich J.E."/>
            <person name="Selbmann L."/>
        </authorList>
    </citation>
    <scope>NUCLEOTIDE SEQUENCE</scope>
    <source>
        <strain evidence="2">CCFEE 5312</strain>
    </source>
</reference>
<organism evidence="2 3">
    <name type="scientific">Extremus antarcticus</name>
    <dbReference type="NCBI Taxonomy" id="702011"/>
    <lineage>
        <taxon>Eukaryota</taxon>
        <taxon>Fungi</taxon>
        <taxon>Dikarya</taxon>
        <taxon>Ascomycota</taxon>
        <taxon>Pezizomycotina</taxon>
        <taxon>Dothideomycetes</taxon>
        <taxon>Dothideomycetidae</taxon>
        <taxon>Mycosphaerellales</taxon>
        <taxon>Extremaceae</taxon>
        <taxon>Extremus</taxon>
    </lineage>
</organism>
<comment type="caution">
    <text evidence="2">The sequence shown here is derived from an EMBL/GenBank/DDBJ whole genome shotgun (WGS) entry which is preliminary data.</text>
</comment>
<feature type="signal peptide" evidence="1">
    <location>
        <begin position="1"/>
        <end position="18"/>
    </location>
</feature>
<name>A0AAJ0GHA4_9PEZI</name>
<dbReference type="EMBL" id="JAWDJX010000003">
    <property type="protein sequence ID" value="KAK3057531.1"/>
    <property type="molecule type" value="Genomic_DNA"/>
</dbReference>
<dbReference type="SUPFAM" id="SSF55486">
    <property type="entry name" value="Metalloproteases ('zincins'), catalytic domain"/>
    <property type="match status" value="1"/>
</dbReference>
<evidence type="ECO:0000313" key="3">
    <source>
        <dbReference type="Proteomes" id="UP001271007"/>
    </source>
</evidence>
<evidence type="ECO:0008006" key="4">
    <source>
        <dbReference type="Google" id="ProtNLM"/>
    </source>
</evidence>
<keyword evidence="1" id="KW-0732">Signal</keyword>
<keyword evidence="3" id="KW-1185">Reference proteome</keyword>
<gene>
    <name evidence="2" type="ORF">LTR09_001715</name>
</gene>
<dbReference type="PANTHER" id="PTHR33361">
    <property type="entry name" value="GLR0591 PROTEIN"/>
    <property type="match status" value="1"/>
</dbReference>
<dbReference type="InterPro" id="IPR010281">
    <property type="entry name" value="DUF885"/>
</dbReference>
<proteinExistence type="predicted"/>
<sequence>MRYFYVLITLFIFCISSSFETNVDSKMVLKKPRVSPRDGAEPHVLLETRNRTSTPKHGKSSIAEDLTQFIQDISVDERDLNDFYSISISPTRLRRLGEYYTERQNELVTVFRSSWDELGVDGEVDWLLIRGYLKRQQDSLRSIWVQLKDLEPVLKSWAPPLVELCEQREEVIRFEAKDAAQALSDSGRAVDALASSIRAGDLKSTVSEFAAYRAVSAVEELQSHLTEWYGFYATYDPMFDWWVKQEWQQFPSKLSELVAAINEHLVGIKPGEDDAIVGQPVGRDGILADLQAEIIPYSPEELIKIGETEYDWCEKEMIKASQDLGYGKDWLKALEYVKTLHVEPGEQIYLVHELANEAVEYVTKHDMVTIPRIANETWRTTMMSPAAQKVNPFFLGGTLIQVSYPTNSMSYSDKMMIMRGNNRYFSRSTVFHEMNPGHHLQYYYISRYKTYRGMFTTPFWIEGNAFYWEMILWDRGFAATPEEKIGMLFWRMHRALRIIFSLKFHLNLMTPQECIDMLVEKGGHERATAEGEVRRSFNGDYSPLYQAGYMLGALQFYALRKEIVGRGSMTERAFHDAILKQNQMPIEMLRALLKGEHLNWDHKPSWKFYDGSHKDTKSHRG</sequence>
<evidence type="ECO:0000313" key="2">
    <source>
        <dbReference type="EMBL" id="KAK3057531.1"/>
    </source>
</evidence>
<dbReference type="PANTHER" id="PTHR33361:SF2">
    <property type="entry name" value="DUF885 DOMAIN-CONTAINING PROTEIN"/>
    <property type="match status" value="1"/>
</dbReference>
<accession>A0AAJ0GHA4</accession>
<dbReference type="Proteomes" id="UP001271007">
    <property type="component" value="Unassembled WGS sequence"/>
</dbReference>